<dbReference type="PANTHER" id="PTHR33018:SF31">
    <property type="entry name" value="TRANSPOSASE, PTTA_EN_SPM, PLANT"/>
    <property type="match status" value="1"/>
</dbReference>
<keyword evidence="2 6" id="KW-0645">Protease</keyword>
<proteinExistence type="inferred from homology"/>
<dbReference type="Gramene" id="PRQ57801">
    <property type="protein sequence ID" value="PRQ57801"/>
    <property type="gene ID" value="RchiOBHm_Chr1g0352291"/>
</dbReference>
<dbReference type="PANTHER" id="PTHR33018">
    <property type="entry name" value="OS10G0338966 PROTEIN-RELATED"/>
    <property type="match status" value="1"/>
</dbReference>
<dbReference type="InterPro" id="IPR003653">
    <property type="entry name" value="Peptidase_C48_C"/>
</dbReference>
<evidence type="ECO:0000259" key="5">
    <source>
        <dbReference type="PROSITE" id="PS50600"/>
    </source>
</evidence>
<evidence type="ECO:0000256" key="3">
    <source>
        <dbReference type="ARBA" id="ARBA00022801"/>
    </source>
</evidence>
<dbReference type="GO" id="GO:0008234">
    <property type="term" value="F:cysteine-type peptidase activity"/>
    <property type="evidence" value="ECO:0007669"/>
    <property type="project" value="InterPro"/>
</dbReference>
<dbReference type="InterPro" id="IPR058352">
    <property type="entry name" value="DUF8039"/>
</dbReference>
<dbReference type="PROSITE" id="PS50600">
    <property type="entry name" value="ULP_PROTEASE"/>
    <property type="match status" value="1"/>
</dbReference>
<evidence type="ECO:0000313" key="7">
    <source>
        <dbReference type="Proteomes" id="UP000238479"/>
    </source>
</evidence>
<organism evidence="6 7">
    <name type="scientific">Rosa chinensis</name>
    <name type="common">China rose</name>
    <dbReference type="NCBI Taxonomy" id="74649"/>
    <lineage>
        <taxon>Eukaryota</taxon>
        <taxon>Viridiplantae</taxon>
        <taxon>Streptophyta</taxon>
        <taxon>Embryophyta</taxon>
        <taxon>Tracheophyta</taxon>
        <taxon>Spermatophyta</taxon>
        <taxon>Magnoliopsida</taxon>
        <taxon>eudicotyledons</taxon>
        <taxon>Gunneridae</taxon>
        <taxon>Pentapetalae</taxon>
        <taxon>rosids</taxon>
        <taxon>fabids</taxon>
        <taxon>Rosales</taxon>
        <taxon>Rosaceae</taxon>
        <taxon>Rosoideae</taxon>
        <taxon>Rosoideae incertae sedis</taxon>
        <taxon>Rosa</taxon>
    </lineage>
</organism>
<dbReference type="Pfam" id="PF02902">
    <property type="entry name" value="Peptidase_C48"/>
    <property type="match status" value="1"/>
</dbReference>
<reference evidence="6 7" key="1">
    <citation type="journal article" date="2018" name="Nat. Genet.">
        <title>The Rosa genome provides new insights in the design of modern roses.</title>
        <authorList>
            <person name="Bendahmane M."/>
        </authorList>
    </citation>
    <scope>NUCLEOTIDE SEQUENCE [LARGE SCALE GENOMIC DNA]</scope>
    <source>
        <strain evidence="7">cv. Old Blush</strain>
    </source>
</reference>
<evidence type="ECO:0000256" key="2">
    <source>
        <dbReference type="ARBA" id="ARBA00022670"/>
    </source>
</evidence>
<dbReference type="Proteomes" id="UP000238479">
    <property type="component" value="Chromosome 1"/>
</dbReference>
<feature type="compositionally biased region" description="Basic and acidic residues" evidence="4">
    <location>
        <begin position="174"/>
        <end position="183"/>
    </location>
</feature>
<dbReference type="EMBL" id="PDCK01000039">
    <property type="protein sequence ID" value="PRQ57801.1"/>
    <property type="molecule type" value="Genomic_DNA"/>
</dbReference>
<name>A0A2P6SGJ6_ROSCH</name>
<dbReference type="Pfam" id="PF26133">
    <property type="entry name" value="DUF8039"/>
    <property type="match status" value="1"/>
</dbReference>
<dbReference type="AlphaFoldDB" id="A0A2P6SGJ6"/>
<dbReference type="Gene3D" id="3.40.395.10">
    <property type="entry name" value="Adenoviral Proteinase, Chain A"/>
    <property type="match status" value="1"/>
</dbReference>
<protein>
    <submittedName>
        <fullName evidence="6">Putative Ulp1 protease family catalytic domain-containing protein</fullName>
    </submittedName>
</protein>
<dbReference type="OMA" id="MENMEEC"/>
<evidence type="ECO:0000256" key="4">
    <source>
        <dbReference type="SAM" id="MobiDB-lite"/>
    </source>
</evidence>
<dbReference type="SUPFAM" id="SSF54001">
    <property type="entry name" value="Cysteine proteinases"/>
    <property type="match status" value="1"/>
</dbReference>
<comment type="similarity">
    <text evidence="1">Belongs to the peptidase C48 family.</text>
</comment>
<evidence type="ECO:0000313" key="6">
    <source>
        <dbReference type="EMBL" id="PRQ57801.1"/>
    </source>
</evidence>
<gene>
    <name evidence="6" type="ORF">RchiOBHm_Chr1g0352291</name>
</gene>
<feature type="domain" description="Ubiquitin-like protease family profile" evidence="5">
    <location>
        <begin position="353"/>
        <end position="512"/>
    </location>
</feature>
<dbReference type="InterPro" id="IPR038765">
    <property type="entry name" value="Papain-like_cys_pep_sf"/>
</dbReference>
<keyword evidence="3" id="KW-0378">Hydrolase</keyword>
<comment type="caution">
    <text evidence="6">The sequence shown here is derived from an EMBL/GenBank/DDBJ whole genome shotgun (WGS) entry which is preliminary data.</text>
</comment>
<keyword evidence="7" id="KW-1185">Reference proteome</keyword>
<evidence type="ECO:0000256" key="1">
    <source>
        <dbReference type="ARBA" id="ARBA00005234"/>
    </source>
</evidence>
<feature type="region of interest" description="Disordered" evidence="4">
    <location>
        <begin position="160"/>
        <end position="183"/>
    </location>
</feature>
<sequence length="552" mass="62487">MCSLMVLFAAQKRKLPEGEVIDRAIMWKKARIPKNGKIDEELSLVAAKIDELLEKKSKGELEISGSSDVLSQALDTPEHSGRVRGVGGFVNPSSYFNLPKKKMIRITKADMLARDKERDKEMEDTKKMLLAQQAKTEAMLYQRIAQLEALVTGKTAMHPPATGDNVISPISDKGSFHDKSRIDKSDHNDAKVMENMEECDIIHTPGKGAGVCELAVDNINNIVAFGSVFEEGELSKTLHGVPLKEGTVRVSVDGILKPDAVLPFPIEGEMEFVREALGSHVAWPDDLVVRTMFKKKKKNPQFFKSLFDQVEINPWVPKRCKLLYKHATTIMKETGSSISMVFSKEVFGEPTQLFILSENVINLLEMQWIGQGVIAAYEGYLHELITERDLLDNFAFVDPAATYNCQRPDFVRYLVDRLKEGKSDRIFFMPYNPGQHWILTILWEGEIYMLDPLPKPVHYKEWETSVINAVKTFNAETGRVNKLPKVKPLPGVPKQPGGVECGYYVMRYMKEIIEDETLSFPTKWAVKTRKSYSQAQIDEVHIEVADYIQSWV</sequence>
<dbReference type="GO" id="GO:0006508">
    <property type="term" value="P:proteolysis"/>
    <property type="evidence" value="ECO:0007669"/>
    <property type="project" value="UniProtKB-KW"/>
</dbReference>
<accession>A0A2P6SGJ6</accession>